<gene>
    <name evidence="3" type="ORF">CCMP2556_LOCUS52110</name>
</gene>
<feature type="region of interest" description="Disordered" evidence="2">
    <location>
        <begin position="124"/>
        <end position="150"/>
    </location>
</feature>
<comment type="caution">
    <text evidence="3">The sequence shown here is derived from an EMBL/GenBank/DDBJ whole genome shotgun (WGS) entry which is preliminary data.</text>
</comment>
<name>A0ABP0SJN6_9DINO</name>
<feature type="compositionally biased region" description="Polar residues" evidence="2">
    <location>
        <begin position="529"/>
        <end position="539"/>
    </location>
</feature>
<evidence type="ECO:0000256" key="2">
    <source>
        <dbReference type="SAM" id="MobiDB-lite"/>
    </source>
</evidence>
<keyword evidence="1" id="KW-0175">Coiled coil</keyword>
<feature type="compositionally biased region" description="Polar residues" evidence="2">
    <location>
        <begin position="135"/>
        <end position="149"/>
    </location>
</feature>
<protein>
    <submittedName>
        <fullName evidence="3">Uncharacterized protein</fullName>
    </submittedName>
</protein>
<evidence type="ECO:0000256" key="1">
    <source>
        <dbReference type="SAM" id="Coils"/>
    </source>
</evidence>
<feature type="region of interest" description="Disordered" evidence="2">
    <location>
        <begin position="929"/>
        <end position="967"/>
    </location>
</feature>
<dbReference type="EMBL" id="CAXAMN010027706">
    <property type="protein sequence ID" value="CAK9112425.1"/>
    <property type="molecule type" value="Genomic_DNA"/>
</dbReference>
<feature type="compositionally biased region" description="Polar residues" evidence="2">
    <location>
        <begin position="1046"/>
        <end position="1056"/>
    </location>
</feature>
<feature type="region of interest" description="Disordered" evidence="2">
    <location>
        <begin position="1"/>
        <end position="20"/>
    </location>
</feature>
<feature type="region of interest" description="Disordered" evidence="2">
    <location>
        <begin position="522"/>
        <end position="568"/>
    </location>
</feature>
<organism evidence="3 4">
    <name type="scientific">Durusdinium trenchii</name>
    <dbReference type="NCBI Taxonomy" id="1381693"/>
    <lineage>
        <taxon>Eukaryota</taxon>
        <taxon>Sar</taxon>
        <taxon>Alveolata</taxon>
        <taxon>Dinophyceae</taxon>
        <taxon>Suessiales</taxon>
        <taxon>Symbiodiniaceae</taxon>
        <taxon>Durusdinium</taxon>
    </lineage>
</organism>
<feature type="compositionally biased region" description="Basic and acidic residues" evidence="2">
    <location>
        <begin position="952"/>
        <end position="967"/>
    </location>
</feature>
<evidence type="ECO:0000313" key="4">
    <source>
        <dbReference type="Proteomes" id="UP001642484"/>
    </source>
</evidence>
<feature type="region of interest" description="Disordered" evidence="2">
    <location>
        <begin position="989"/>
        <end position="1009"/>
    </location>
</feature>
<reference evidence="3 4" key="1">
    <citation type="submission" date="2024-02" db="EMBL/GenBank/DDBJ databases">
        <authorList>
            <person name="Chen Y."/>
            <person name="Shah S."/>
            <person name="Dougan E. K."/>
            <person name="Thang M."/>
            <person name="Chan C."/>
        </authorList>
    </citation>
    <scope>NUCLEOTIDE SEQUENCE [LARGE SCALE GENOMIC DNA]</scope>
</reference>
<evidence type="ECO:0000313" key="3">
    <source>
        <dbReference type="EMBL" id="CAK9112425.1"/>
    </source>
</evidence>
<sequence length="1276" mass="141847">MVEPVARGFYPRLSSNESPDTGAIVSMGWQNLQEKLQELEEQLQSQLCEDPRETGGYEDITLHLDPGVGAPRPRQLPAEQTPPSLPSLPRQMHWPCTPSPLQCGAEYRAALAAMKAEQEESVFTRKHQDQGWQLEPTTLSPTTPRTASPRQREWALLNTVDEPATNERAKECLQLVADVDGVLQSVELWARAWAAPSQVVYTTEQKLLLQQALLSWAAVTHQPVHEPPPADECHTLQRDKMSRTGTRTPMCSASLMGGILSRFRRLLLDSALSVWICVTTSEQRRRSSEEWQATFEASAGRTCVRYAVLANAGLACASIGEGRQLRRWFWRAWRLGLQRRSPLDALLGLHQSYWILQGFQRWARSVSAAQRLRELQRHAELAELLRQQKRAEHCAEVVLKQQSVEKDAMLCSLVLRTWQAQLKRSTDGGLEWLHQQELQLVQRELEEERIRRKRMQEELDLLRQRAVPEGRQYETASRPVSAMADEDHLLIFAQREEAIREGEEKLQENLLQLQSQREELQKMEREWQNRSLSGQTSPGLDSRGPRLCSTPTRRPSPHPTDQEALQHQNEQIRSMKLHELTLELLSAKSQLDDDATKNSRRWILHLDILDQMFQRQPSLLLSTAIAVLHAWYLVAAKAAVRSHADGAKNTRVTESRSFVTLSKTDSAAVQTDTMPLQQKSVQTMAISASTTGLPPKGFWIAEGQFFQKERLPLAQDLPESEGVPVSELPLSTDVKMVQTERTPARSRLCSSDEKVVQTEATLPLEQPRFTDVKVVQTDRIPARSNLCLSDEKVVQTEATLPLEQLPCTDVKVVQTDKIPARSNLCLSDEKVVQTEATPHLEQSPSTDVRVVQTDRIPARSQLCLSDEKVMQTLAMPPSDLLAFSADVKVAGTDGIPVPVQSDPCASDGRIVGARATPAIDLPRSVVEAGQTTSQFQPQASADSFSPLSAGKKGVERDRGPARSSDVKVAKAEAMFASDPHRRLVEAERIPAQAQSEPTPASDFPSPLDDKVLHSEKAAPLSQPRSFSDTRVARFANNRQPGRKPSRAQTAQLSQPSLVRRAQTGPILAESSAPIRTPRQPSLSGSKSMPIAMDRSSPSTMLTNHKDNAGRHQVAQGPFVGDEELVSTSEMQFVQGLASKVAAAEASRSATRNLEMETPAYAIDLEAELMRRLARPPKVPKPKLESRSQQIHAKLLRQVEATRARVARSDISLTELLDGRSDRFPSSPRCIWHGSGAAAVTGVAPLYYEGPDCEYTSVAALSLEASLDTVSFASHQV</sequence>
<feature type="region of interest" description="Disordered" evidence="2">
    <location>
        <begin position="1036"/>
        <end position="1090"/>
    </location>
</feature>
<proteinExistence type="predicted"/>
<feature type="compositionally biased region" description="Polar residues" evidence="2">
    <location>
        <begin position="929"/>
        <end position="946"/>
    </location>
</feature>
<accession>A0ABP0SJN6</accession>
<dbReference type="Proteomes" id="UP001642484">
    <property type="component" value="Unassembled WGS sequence"/>
</dbReference>
<feature type="coiled-coil region" evidence="1">
    <location>
        <begin position="438"/>
        <end position="465"/>
    </location>
</feature>
<feature type="region of interest" description="Disordered" evidence="2">
    <location>
        <begin position="66"/>
        <end position="90"/>
    </location>
</feature>
<keyword evidence="4" id="KW-1185">Reference proteome</keyword>